<dbReference type="Gene3D" id="3.30.70.20">
    <property type="match status" value="1"/>
</dbReference>
<dbReference type="Proteomes" id="UP000001052">
    <property type="component" value="Chromosome"/>
</dbReference>
<feature type="domain" description="4Fe-4S ferredoxin-type" evidence="8">
    <location>
        <begin position="225"/>
        <end position="254"/>
    </location>
</feature>
<evidence type="ECO:0000313" key="9">
    <source>
        <dbReference type="EMBL" id="ACV69069.1"/>
    </source>
</evidence>
<dbReference type="PANTHER" id="PTHR30176:SF3">
    <property type="entry name" value="FERREDOXIN-TYPE PROTEIN NAPH"/>
    <property type="match status" value="1"/>
</dbReference>
<protein>
    <submittedName>
        <fullName evidence="9">4Fe-4S ferredoxin iron-sulfur binding domain protein</fullName>
    </submittedName>
</protein>
<keyword evidence="7" id="KW-1133">Transmembrane helix</keyword>
<evidence type="ECO:0000256" key="4">
    <source>
        <dbReference type="ARBA" id="ARBA00022982"/>
    </source>
</evidence>
<sequence>MVLRRIIQTVAVFLTNAYWLFPFSGSGIYTGRFKAVCAPGLNCWSCPAATTACPIGALQNSLATVRFNLGAGNYHFGLYVLGWLGLIGTAVGRMPCGWVCPFGFFQELVHKIPSRKFGIPRVLTWLKYPILALFVVLLPLFVVDSFGFGQTWFCKYICPAGTLEAGLPAMGLQSQLRPMVGWLFAHKVTLLLGFLVWMVFASRPFCRVACPLGALYSLFNKVSFFRMRWDEDACVHCQKCYQVCPMGVKFWENANHYDCIRCLRCYYEGCQFGAISYEWVGLPERVVRTGRRKQQKQQAAPSGGQSG</sequence>
<evidence type="ECO:0000256" key="2">
    <source>
        <dbReference type="ARBA" id="ARBA00022485"/>
    </source>
</evidence>
<keyword evidence="10" id="KW-1185">Reference proteome</keyword>
<keyword evidence="3" id="KW-0479">Metal-binding</keyword>
<dbReference type="OrthoDB" id="9784262at2"/>
<evidence type="ECO:0000256" key="5">
    <source>
        <dbReference type="ARBA" id="ARBA00023004"/>
    </source>
</evidence>
<accession>C8X3S2</accession>
<dbReference type="KEGG" id="drt:Dret_1785"/>
<keyword evidence="4" id="KW-0249">Electron transport</keyword>
<dbReference type="GO" id="GO:0046872">
    <property type="term" value="F:metal ion binding"/>
    <property type="evidence" value="ECO:0007669"/>
    <property type="project" value="UniProtKB-KW"/>
</dbReference>
<reference evidence="10" key="1">
    <citation type="submission" date="2009-09" db="EMBL/GenBank/DDBJ databases">
        <title>The complete chromosome of Desulfohalobium retbaense DSM 5692.</title>
        <authorList>
            <consortium name="US DOE Joint Genome Institute (JGI-PGF)"/>
            <person name="Lucas S."/>
            <person name="Copeland A."/>
            <person name="Lapidus A."/>
            <person name="Glavina del Rio T."/>
            <person name="Dalin E."/>
            <person name="Tice H."/>
            <person name="Bruce D."/>
            <person name="Goodwin L."/>
            <person name="Pitluck S."/>
            <person name="Kyrpides N."/>
            <person name="Mavromatis K."/>
            <person name="Ivanova N."/>
            <person name="Mikhailova N."/>
            <person name="Munk A.C."/>
            <person name="Brettin T."/>
            <person name="Detter J.C."/>
            <person name="Han C."/>
            <person name="Tapia R."/>
            <person name="Larimer F."/>
            <person name="Land M."/>
            <person name="Hauser L."/>
            <person name="Markowitz V."/>
            <person name="Cheng J.-F."/>
            <person name="Hugenholtz P."/>
            <person name="Woyke T."/>
            <person name="Wu D."/>
            <person name="Spring S."/>
            <person name="Klenk H.-P."/>
            <person name="Eisen J.A."/>
        </authorList>
    </citation>
    <scope>NUCLEOTIDE SEQUENCE [LARGE SCALE GENOMIC DNA]</scope>
    <source>
        <strain evidence="10">DSM 5692</strain>
    </source>
</reference>
<dbReference type="InterPro" id="IPR017896">
    <property type="entry name" value="4Fe4S_Fe-S-bd"/>
</dbReference>
<evidence type="ECO:0000256" key="3">
    <source>
        <dbReference type="ARBA" id="ARBA00022723"/>
    </source>
</evidence>
<organism evidence="9 10">
    <name type="scientific">Desulfohalobium retbaense (strain ATCC 49708 / DSM 5692 / JCM 16813 / HR100)</name>
    <dbReference type="NCBI Taxonomy" id="485915"/>
    <lineage>
        <taxon>Bacteria</taxon>
        <taxon>Pseudomonadati</taxon>
        <taxon>Thermodesulfobacteriota</taxon>
        <taxon>Desulfovibrionia</taxon>
        <taxon>Desulfovibrionales</taxon>
        <taxon>Desulfohalobiaceae</taxon>
        <taxon>Desulfohalobium</taxon>
    </lineage>
</organism>
<dbReference type="GO" id="GO:0005886">
    <property type="term" value="C:plasma membrane"/>
    <property type="evidence" value="ECO:0007669"/>
    <property type="project" value="TreeGrafter"/>
</dbReference>
<dbReference type="InterPro" id="IPR051684">
    <property type="entry name" value="Electron_Trans/Redox"/>
</dbReference>
<gene>
    <name evidence="9" type="ordered locus">Dret_1785</name>
</gene>
<keyword evidence="7" id="KW-0472">Membrane</keyword>
<dbReference type="PROSITE" id="PS51379">
    <property type="entry name" value="4FE4S_FER_2"/>
    <property type="match status" value="1"/>
</dbReference>
<evidence type="ECO:0000256" key="1">
    <source>
        <dbReference type="ARBA" id="ARBA00022448"/>
    </source>
</evidence>
<feature type="transmembrane region" description="Helical" evidence="7">
    <location>
        <begin position="125"/>
        <end position="143"/>
    </location>
</feature>
<keyword evidence="6" id="KW-0411">Iron-sulfur</keyword>
<evidence type="ECO:0000256" key="6">
    <source>
        <dbReference type="ARBA" id="ARBA00023014"/>
    </source>
</evidence>
<dbReference type="SUPFAM" id="SSF54862">
    <property type="entry name" value="4Fe-4S ferredoxins"/>
    <property type="match status" value="1"/>
</dbReference>
<dbReference type="EMBL" id="CP001734">
    <property type="protein sequence ID" value="ACV69069.1"/>
    <property type="molecule type" value="Genomic_DNA"/>
</dbReference>
<dbReference type="Pfam" id="PF12838">
    <property type="entry name" value="Fer4_7"/>
    <property type="match status" value="1"/>
</dbReference>
<keyword evidence="7" id="KW-0812">Transmembrane</keyword>
<dbReference type="Pfam" id="PF12801">
    <property type="entry name" value="Fer4_5"/>
    <property type="match status" value="2"/>
</dbReference>
<evidence type="ECO:0000256" key="7">
    <source>
        <dbReference type="SAM" id="Phobius"/>
    </source>
</evidence>
<evidence type="ECO:0000259" key="8">
    <source>
        <dbReference type="PROSITE" id="PS51379"/>
    </source>
</evidence>
<dbReference type="PANTHER" id="PTHR30176">
    <property type="entry name" value="FERREDOXIN-TYPE PROTEIN NAPH"/>
    <property type="match status" value="1"/>
</dbReference>
<dbReference type="STRING" id="485915.Dret_1785"/>
<evidence type="ECO:0000313" key="10">
    <source>
        <dbReference type="Proteomes" id="UP000001052"/>
    </source>
</evidence>
<dbReference type="GO" id="GO:0051539">
    <property type="term" value="F:4 iron, 4 sulfur cluster binding"/>
    <property type="evidence" value="ECO:0007669"/>
    <property type="project" value="UniProtKB-KW"/>
</dbReference>
<dbReference type="AlphaFoldDB" id="C8X3S2"/>
<dbReference type="PROSITE" id="PS00198">
    <property type="entry name" value="4FE4S_FER_1"/>
    <property type="match status" value="1"/>
</dbReference>
<keyword evidence="1" id="KW-0813">Transport</keyword>
<dbReference type="RefSeq" id="WP_015752212.1">
    <property type="nucleotide sequence ID" value="NC_013223.1"/>
</dbReference>
<keyword evidence="2" id="KW-0004">4Fe-4S</keyword>
<dbReference type="eggNOG" id="COG0348">
    <property type="taxonomic scope" value="Bacteria"/>
</dbReference>
<reference evidence="9 10" key="2">
    <citation type="journal article" date="2010" name="Stand. Genomic Sci.">
        <title>Complete genome sequence of Desulfohalobium retbaense type strain (HR(100)).</title>
        <authorList>
            <person name="Spring S."/>
            <person name="Nolan M."/>
            <person name="Lapidus A."/>
            <person name="Glavina Del Rio T."/>
            <person name="Copeland A."/>
            <person name="Tice H."/>
            <person name="Cheng J.F."/>
            <person name="Lucas S."/>
            <person name="Land M."/>
            <person name="Chen F."/>
            <person name="Bruce D."/>
            <person name="Goodwin L."/>
            <person name="Pitluck S."/>
            <person name="Ivanova N."/>
            <person name="Mavromatis K."/>
            <person name="Mikhailova N."/>
            <person name="Pati A."/>
            <person name="Chen A."/>
            <person name="Palaniappan K."/>
            <person name="Hauser L."/>
            <person name="Chang Y.J."/>
            <person name="Jeffries C.D."/>
            <person name="Munk C."/>
            <person name="Kiss H."/>
            <person name="Chain P."/>
            <person name="Han C."/>
            <person name="Brettin T."/>
            <person name="Detter J.C."/>
            <person name="Schuler E."/>
            <person name="Goker M."/>
            <person name="Rohde M."/>
            <person name="Bristow J."/>
            <person name="Eisen J.A."/>
            <person name="Markowitz V."/>
            <person name="Hugenholtz P."/>
            <person name="Kyrpides N.C."/>
            <person name="Klenk H.P."/>
        </authorList>
    </citation>
    <scope>NUCLEOTIDE SEQUENCE [LARGE SCALE GENOMIC DNA]</scope>
    <source>
        <strain evidence="9 10">DSM 5692</strain>
    </source>
</reference>
<feature type="transmembrane region" description="Helical" evidence="7">
    <location>
        <begin position="76"/>
        <end position="104"/>
    </location>
</feature>
<dbReference type="HOGENOM" id="CLU_033147_1_0_7"/>
<proteinExistence type="predicted"/>
<dbReference type="InterPro" id="IPR017900">
    <property type="entry name" value="4Fe4S_Fe_S_CS"/>
</dbReference>
<feature type="transmembrane region" description="Helical" evidence="7">
    <location>
        <begin position="179"/>
        <end position="200"/>
    </location>
</feature>
<keyword evidence="5" id="KW-0408">Iron</keyword>
<name>C8X3S2_DESRD</name>